<dbReference type="InterPro" id="IPR011042">
    <property type="entry name" value="6-blade_b-propeller_TolB-like"/>
</dbReference>
<dbReference type="Pfam" id="PF17170">
    <property type="entry name" value="DUF5128"/>
    <property type="match status" value="1"/>
</dbReference>
<evidence type="ECO:0000313" key="2">
    <source>
        <dbReference type="Proteomes" id="UP001079672"/>
    </source>
</evidence>
<reference evidence="1" key="1">
    <citation type="submission" date="2022-12" db="EMBL/GenBank/DDBJ databases">
        <title>Development of a Multilocus Sequence Typing Scheme for Bacteroides fragilis Based on Whole Genome Sequencing Data and Clinical Application.</title>
        <authorList>
            <person name="Nielsen F.D."/>
            <person name="Justesen U.S."/>
        </authorList>
    </citation>
    <scope>NUCLEOTIDE SEQUENCE</scope>
    <source>
        <strain evidence="1">BF_AM_ODE_DK_2015_4</strain>
    </source>
</reference>
<protein>
    <submittedName>
        <fullName evidence="1">6-bladed beta-propeller</fullName>
    </submittedName>
</protein>
<sequence length="443" mass="50943">MDVELRFIFMIVMEHKLQKMILRDQYLVNKKIAWYRIVSVLLFLSAFSSCSLGEKQNASSKNEIYIADLDSAIQKDWYLYSDVFKSVRVIPLAMDKSVLMGDVNKMQVYKGHYIVLDEEIACGVYLFDSKGRFIRKIGDVGSGPGEYSKPADFTIDTKKGEIYIFDYNQKKIFKYDIASGKYLGVCNVEHRLNRMFFSKGYLYANIDYQLEDEPGQEHYLLQRIDFDNEGNVEMFFKVADYKKGWDGIALQGNMFFNLGTESALFVQDFMDTIIYVNGDQVIPYMVVKSQDWVCKTDLEILGTTDNPSTKGLAMMKLIQHLGAQRRAYNLSDVFVNDSVIGFSYMQGMMGTDALYDKSTGETMVFDRSKDDVLFGEQPSHRQIPTFLYASDRGVFYSLKPCHLPEMKYFISQGLVKDEVIGKNDLDSLDGDANPVLLYYEYKD</sequence>
<evidence type="ECO:0000313" key="1">
    <source>
        <dbReference type="EMBL" id="MCZ2689938.1"/>
    </source>
</evidence>
<dbReference type="GeneID" id="99669656"/>
<dbReference type="AlphaFoldDB" id="A0A9D2VMN0"/>
<dbReference type="Gene3D" id="2.120.10.30">
    <property type="entry name" value="TolB, C-terminal domain"/>
    <property type="match status" value="1"/>
</dbReference>
<dbReference type="SUPFAM" id="SSF63825">
    <property type="entry name" value="YWTD domain"/>
    <property type="match status" value="1"/>
</dbReference>
<organism evidence="1 2">
    <name type="scientific">Bacteroides fragilis</name>
    <dbReference type="NCBI Taxonomy" id="817"/>
    <lineage>
        <taxon>Bacteria</taxon>
        <taxon>Pseudomonadati</taxon>
        <taxon>Bacteroidota</taxon>
        <taxon>Bacteroidia</taxon>
        <taxon>Bacteroidales</taxon>
        <taxon>Bacteroidaceae</taxon>
        <taxon>Bacteroides</taxon>
    </lineage>
</organism>
<proteinExistence type="predicted"/>
<comment type="caution">
    <text evidence="1">The sequence shown here is derived from an EMBL/GenBank/DDBJ whole genome shotgun (WGS) entry which is preliminary data.</text>
</comment>
<dbReference type="Proteomes" id="UP001079672">
    <property type="component" value="Unassembled WGS sequence"/>
</dbReference>
<accession>A0A9D2VMN0</accession>
<name>A0A9D2VMN0_BACFG</name>
<dbReference type="EMBL" id="JAPTZU010000018">
    <property type="protein sequence ID" value="MCZ2689938.1"/>
    <property type="molecule type" value="Genomic_DNA"/>
</dbReference>
<dbReference type="RefSeq" id="WP_022012685.1">
    <property type="nucleotide sequence ID" value="NZ_CP018937.1"/>
</dbReference>
<gene>
    <name evidence="1" type="ORF">O1433_20800</name>
</gene>